<keyword evidence="5 6" id="KW-0472">Membrane</keyword>
<feature type="non-terminal residue" evidence="8">
    <location>
        <position position="184"/>
    </location>
</feature>
<evidence type="ECO:0000256" key="6">
    <source>
        <dbReference type="SAM" id="Phobius"/>
    </source>
</evidence>
<dbReference type="Proteomes" id="UP000053958">
    <property type="component" value="Unassembled WGS sequence"/>
</dbReference>
<sequence length="184" mass="19791">MEEKKPDVVPVTAAKAPAVKDEEALSQVHEGDLISLDQVDSALALKMRLVNDAIDKLGFTTYHVKLFFLNGFGYAVDSLLLFLMSIAANQVVLEYNPPFTRGAQLAFYISLLVGALFWGATADIVGRKWAFNLSLFVSSVFAIAAGGAPNYVAWASLVAVSAFGSGGNLVLDTTVFLEYLPSHK</sequence>
<dbReference type="GeneID" id="25317995"/>
<feature type="domain" description="Major facilitator superfamily (MFS) profile" evidence="7">
    <location>
        <begin position="63"/>
        <end position="184"/>
    </location>
</feature>
<comment type="caution">
    <text evidence="8">The sequence shown here is derived from an EMBL/GenBank/DDBJ whole genome shotgun (WGS) entry which is preliminary data.</text>
</comment>
<evidence type="ECO:0000313" key="8">
    <source>
        <dbReference type="EMBL" id="KKA20327.1"/>
    </source>
</evidence>
<evidence type="ECO:0000256" key="5">
    <source>
        <dbReference type="ARBA" id="ARBA00023136"/>
    </source>
</evidence>
<comment type="subcellular location">
    <subcellularLocation>
        <location evidence="1">Membrane</location>
        <topology evidence="1">Multi-pass membrane protein</topology>
    </subcellularLocation>
</comment>
<dbReference type="PANTHER" id="PTHR23511:SF4">
    <property type="entry name" value="MAJOR FACILITATOR SUPERFAMILY (MFS) PROFILE DOMAIN-CONTAINING PROTEIN"/>
    <property type="match status" value="1"/>
</dbReference>
<dbReference type="EMBL" id="LASV01000270">
    <property type="protein sequence ID" value="KKA20327.1"/>
    <property type="molecule type" value="Genomic_DNA"/>
</dbReference>
<reference evidence="8 9" key="1">
    <citation type="submission" date="2015-04" db="EMBL/GenBank/DDBJ databases">
        <authorList>
            <person name="Heijne W.H."/>
            <person name="Fedorova N.D."/>
            <person name="Nierman W.C."/>
            <person name="Vollebregt A.W."/>
            <person name="Zhao Z."/>
            <person name="Wu L."/>
            <person name="Kumar M."/>
            <person name="Stam H."/>
            <person name="van den Berg M.A."/>
            <person name="Pel H.J."/>
        </authorList>
    </citation>
    <scope>NUCLEOTIDE SEQUENCE [LARGE SCALE GENOMIC DNA]</scope>
    <source>
        <strain evidence="8 9">CBS 393.64</strain>
    </source>
</reference>
<proteinExistence type="predicted"/>
<dbReference type="GO" id="GO:0022857">
    <property type="term" value="F:transmembrane transporter activity"/>
    <property type="evidence" value="ECO:0007669"/>
    <property type="project" value="InterPro"/>
</dbReference>
<evidence type="ECO:0000256" key="4">
    <source>
        <dbReference type="ARBA" id="ARBA00022989"/>
    </source>
</evidence>
<dbReference type="PANTHER" id="PTHR23511">
    <property type="entry name" value="SYNAPTIC VESICLE GLYCOPROTEIN 2"/>
    <property type="match status" value="1"/>
</dbReference>
<dbReference type="STRING" id="1408163.A0A0F4YPW9"/>
<dbReference type="OrthoDB" id="3936150at2759"/>
<feature type="transmembrane region" description="Helical" evidence="6">
    <location>
        <begin position="66"/>
        <end position="93"/>
    </location>
</feature>
<dbReference type="SUPFAM" id="SSF103473">
    <property type="entry name" value="MFS general substrate transporter"/>
    <property type="match status" value="1"/>
</dbReference>
<dbReference type="GO" id="GO:0016020">
    <property type="term" value="C:membrane"/>
    <property type="evidence" value="ECO:0007669"/>
    <property type="project" value="UniProtKB-SubCell"/>
</dbReference>
<keyword evidence="3 6" id="KW-0812">Transmembrane</keyword>
<evidence type="ECO:0000259" key="7">
    <source>
        <dbReference type="PROSITE" id="PS50850"/>
    </source>
</evidence>
<evidence type="ECO:0000256" key="2">
    <source>
        <dbReference type="ARBA" id="ARBA00022448"/>
    </source>
</evidence>
<dbReference type="RefSeq" id="XP_013326939.1">
    <property type="nucleotide sequence ID" value="XM_013471485.1"/>
</dbReference>
<feature type="transmembrane region" description="Helical" evidence="6">
    <location>
        <begin position="129"/>
        <end position="148"/>
    </location>
</feature>
<dbReference type="InterPro" id="IPR036259">
    <property type="entry name" value="MFS_trans_sf"/>
</dbReference>
<feature type="transmembrane region" description="Helical" evidence="6">
    <location>
        <begin position="105"/>
        <end position="122"/>
    </location>
</feature>
<keyword evidence="4 6" id="KW-1133">Transmembrane helix</keyword>
<protein>
    <recommendedName>
        <fullName evidence="7">Major facilitator superfamily (MFS) profile domain-containing protein</fullName>
    </recommendedName>
</protein>
<organism evidence="8 9">
    <name type="scientific">Rasamsonia emersonii (strain ATCC 16479 / CBS 393.64 / IMI 116815)</name>
    <dbReference type="NCBI Taxonomy" id="1408163"/>
    <lineage>
        <taxon>Eukaryota</taxon>
        <taxon>Fungi</taxon>
        <taxon>Dikarya</taxon>
        <taxon>Ascomycota</taxon>
        <taxon>Pezizomycotina</taxon>
        <taxon>Eurotiomycetes</taxon>
        <taxon>Eurotiomycetidae</taxon>
        <taxon>Eurotiales</taxon>
        <taxon>Trichocomaceae</taxon>
        <taxon>Rasamsonia</taxon>
    </lineage>
</organism>
<evidence type="ECO:0000256" key="1">
    <source>
        <dbReference type="ARBA" id="ARBA00004141"/>
    </source>
</evidence>
<accession>A0A0F4YPW9</accession>
<name>A0A0F4YPW9_RASE3</name>
<dbReference type="AlphaFoldDB" id="A0A0F4YPW9"/>
<keyword evidence="9" id="KW-1185">Reference proteome</keyword>
<evidence type="ECO:0000313" key="9">
    <source>
        <dbReference type="Proteomes" id="UP000053958"/>
    </source>
</evidence>
<gene>
    <name evidence="8" type="ORF">T310_5655</name>
</gene>
<dbReference type="PROSITE" id="PS50850">
    <property type="entry name" value="MFS"/>
    <property type="match status" value="1"/>
</dbReference>
<dbReference type="Gene3D" id="1.20.1250.20">
    <property type="entry name" value="MFS general substrate transporter like domains"/>
    <property type="match status" value="1"/>
</dbReference>
<keyword evidence="2" id="KW-0813">Transport</keyword>
<dbReference type="InterPro" id="IPR020846">
    <property type="entry name" value="MFS_dom"/>
</dbReference>
<evidence type="ECO:0000256" key="3">
    <source>
        <dbReference type="ARBA" id="ARBA00022692"/>
    </source>
</evidence>